<reference evidence="1" key="2">
    <citation type="submission" date="2004-02" db="EMBL/GenBank/DDBJ databases">
        <authorList>
            <consortium name="Genoscope"/>
            <consortium name="Whitehead Institute Centre for Genome Research"/>
        </authorList>
    </citation>
    <scope>NUCLEOTIDE SEQUENCE</scope>
</reference>
<dbReference type="SUPFAM" id="SSF55785">
    <property type="entry name" value="PYP-like sensor domain (PAS domain)"/>
    <property type="match status" value="1"/>
</dbReference>
<protein>
    <submittedName>
        <fullName evidence="1">(spotted green pufferfish) hypothetical protein</fullName>
    </submittedName>
</protein>
<sequence length="37" mass="4234">RVSDYMDLTPVDVVGKRCYQVVHAEDVEGIRQSHLDC</sequence>
<dbReference type="EMBL" id="CAAE01025253">
    <property type="protein sequence ID" value="CAG14838.1"/>
    <property type="molecule type" value="Genomic_DNA"/>
</dbReference>
<organism evidence="1">
    <name type="scientific">Tetraodon nigroviridis</name>
    <name type="common">Spotted green pufferfish</name>
    <name type="synonym">Chelonodon nigroviridis</name>
    <dbReference type="NCBI Taxonomy" id="99883"/>
    <lineage>
        <taxon>Eukaryota</taxon>
        <taxon>Metazoa</taxon>
        <taxon>Chordata</taxon>
        <taxon>Craniata</taxon>
        <taxon>Vertebrata</taxon>
        <taxon>Euteleostomi</taxon>
        <taxon>Actinopterygii</taxon>
        <taxon>Neopterygii</taxon>
        <taxon>Teleostei</taxon>
        <taxon>Neoteleostei</taxon>
        <taxon>Acanthomorphata</taxon>
        <taxon>Eupercaria</taxon>
        <taxon>Tetraodontiformes</taxon>
        <taxon>Tetradontoidea</taxon>
        <taxon>Tetraodontidae</taxon>
        <taxon>Tetraodon</taxon>
    </lineage>
</organism>
<gene>
    <name evidence="1" type="ORF">GSTENG00037819001</name>
</gene>
<feature type="non-terminal residue" evidence="1">
    <location>
        <position position="1"/>
    </location>
</feature>
<dbReference type="InterPro" id="IPR035965">
    <property type="entry name" value="PAS-like_dom_sf"/>
</dbReference>
<comment type="caution">
    <text evidence="1">The sequence shown here is derived from an EMBL/GenBank/DDBJ whole genome shotgun (WGS) entry which is preliminary data.</text>
</comment>
<dbReference type="AlphaFoldDB" id="Q4R9U5"/>
<dbReference type="KEGG" id="tng:GSTEN00037819G001"/>
<evidence type="ECO:0000313" key="1">
    <source>
        <dbReference type="EMBL" id="CAG14838.1"/>
    </source>
</evidence>
<feature type="non-terminal residue" evidence="1">
    <location>
        <position position="37"/>
    </location>
</feature>
<dbReference type="OrthoDB" id="6021714at2759"/>
<proteinExistence type="predicted"/>
<name>Q4R9U5_TETNG</name>
<accession>Q4R9U5</accession>
<reference evidence="1" key="1">
    <citation type="journal article" date="2004" name="Nature">
        <title>Genome duplication in the teleost fish Tetraodon nigroviridis reveals the early vertebrate proto-karyotype.</title>
        <authorList>
            <person name="Jaillon O."/>
            <person name="Aury J.-M."/>
            <person name="Brunet F."/>
            <person name="Petit J.-L."/>
            <person name="Stange-Thomann N."/>
            <person name="Mauceli E."/>
            <person name="Bouneau L."/>
            <person name="Fischer C."/>
            <person name="Ozouf-Costaz C."/>
            <person name="Bernot A."/>
            <person name="Nicaud S."/>
            <person name="Jaffe D."/>
            <person name="Fisher S."/>
            <person name="Lutfalla G."/>
            <person name="Dossat C."/>
            <person name="Segurens B."/>
            <person name="Dasilva C."/>
            <person name="Salanoubat M."/>
            <person name="Levy M."/>
            <person name="Boudet N."/>
            <person name="Castellano S."/>
            <person name="Anthouard V."/>
            <person name="Jubin C."/>
            <person name="Castelli V."/>
            <person name="Katinka M."/>
            <person name="Vacherie B."/>
            <person name="Biemont C."/>
            <person name="Skalli Z."/>
            <person name="Cattolico L."/>
            <person name="Poulain J."/>
            <person name="De Berardinis V."/>
            <person name="Cruaud C."/>
            <person name="Duprat S."/>
            <person name="Brottier P."/>
            <person name="Coutanceau J.-P."/>
            <person name="Gouzy J."/>
            <person name="Parra G."/>
            <person name="Lardier G."/>
            <person name="Chapple C."/>
            <person name="McKernan K.J."/>
            <person name="McEwan P."/>
            <person name="Bosak S."/>
            <person name="Kellis M."/>
            <person name="Volff J.-N."/>
            <person name="Guigo R."/>
            <person name="Zody M.C."/>
            <person name="Mesirov J."/>
            <person name="Lindblad-Toh K."/>
            <person name="Birren B."/>
            <person name="Nusbaum C."/>
            <person name="Kahn D."/>
            <person name="Robinson-Rechavi M."/>
            <person name="Laudet V."/>
            <person name="Schachter V."/>
            <person name="Quetier F."/>
            <person name="Saurin W."/>
            <person name="Scarpelli C."/>
            <person name="Wincker P."/>
            <person name="Lander E.S."/>
            <person name="Weissenbach J."/>
            <person name="Roest Crollius H."/>
        </authorList>
    </citation>
    <scope>NUCLEOTIDE SEQUENCE [LARGE SCALE GENOMIC DNA]</scope>
</reference>
<dbReference type="HOGENOM" id="CLU_127425_0_0_1"/>